<evidence type="ECO:0000313" key="1">
    <source>
        <dbReference type="EMBL" id="KAB1440486.1"/>
    </source>
</evidence>
<dbReference type="Proteomes" id="UP000461768">
    <property type="component" value="Unassembled WGS sequence"/>
</dbReference>
<keyword evidence="2" id="KW-1185">Reference proteome</keyword>
<dbReference type="EMBL" id="WAGX01000003">
    <property type="protein sequence ID" value="KAB1440486.1"/>
    <property type="molecule type" value="Genomic_DNA"/>
</dbReference>
<dbReference type="AlphaFoldDB" id="A0A7V7QNB4"/>
<reference evidence="1 2" key="1">
    <citation type="submission" date="2019-09" db="EMBL/GenBank/DDBJ databases">
        <authorList>
            <person name="Valk L.C."/>
        </authorList>
    </citation>
    <scope>NUCLEOTIDE SEQUENCE [LARGE SCALE GENOMIC DNA]</scope>
    <source>
        <strain evidence="1">GalUA</strain>
    </source>
</reference>
<organism evidence="1 2">
    <name type="scientific">Candidatus Galacturonatibacter soehngenii</name>
    <dbReference type="NCBI Taxonomy" id="2307010"/>
    <lineage>
        <taxon>Bacteria</taxon>
        <taxon>Bacillati</taxon>
        <taxon>Bacillota</taxon>
        <taxon>Clostridia</taxon>
        <taxon>Lachnospirales</taxon>
        <taxon>Lachnospiraceae</taxon>
        <taxon>Candidatus Galacturonatibacter</taxon>
    </lineage>
</organism>
<sequence>MAGLLKLIAALIGPSMLGIVGDTSDIYRLFNFAGDAAFYFFPILIGYSGASYFHDHDYLDNVLC</sequence>
<accession>A0A7V7QNB4</accession>
<protein>
    <submittedName>
        <fullName evidence="1">Uncharacterized protein</fullName>
    </submittedName>
</protein>
<dbReference type="RefSeq" id="WP_151140975.1">
    <property type="nucleotide sequence ID" value="NZ_WAGX01000003.1"/>
</dbReference>
<comment type="caution">
    <text evidence="1">The sequence shown here is derived from an EMBL/GenBank/DDBJ whole genome shotgun (WGS) entry which is preliminary data.</text>
</comment>
<name>A0A7V7QNB4_9FIRM</name>
<evidence type="ECO:0000313" key="2">
    <source>
        <dbReference type="Proteomes" id="UP000461768"/>
    </source>
</evidence>
<proteinExistence type="predicted"/>
<gene>
    <name evidence="1" type="ORF">F7O84_01225</name>
</gene>
<reference evidence="1 2" key="2">
    <citation type="submission" date="2020-02" db="EMBL/GenBank/DDBJ databases">
        <title>Candidatus Galacturonibacter soehngenii shows hetero-acetogenic catabolism of galacturonic acid but lacks a canonical carbon monoxide dehydrogenase/acetyl-CoA synthase complex.</title>
        <authorList>
            <person name="Diender M."/>
            <person name="Stouten G.R."/>
            <person name="Petersen J.F."/>
            <person name="Nielsen P.H."/>
            <person name="Dueholm M.S."/>
            <person name="Pronk J.T."/>
            <person name="Van Loosdrecht M.C.M."/>
        </authorList>
    </citation>
    <scope>NUCLEOTIDE SEQUENCE [LARGE SCALE GENOMIC DNA]</scope>
    <source>
        <strain evidence="1">GalUA</strain>
    </source>
</reference>